<evidence type="ECO:0000256" key="5">
    <source>
        <dbReference type="ARBA" id="ARBA00025613"/>
    </source>
</evidence>
<keyword evidence="3 6" id="KW-0067">ATP-binding</keyword>
<feature type="domain" description="AAA+ ATPase" evidence="7">
    <location>
        <begin position="546"/>
        <end position="686"/>
    </location>
</feature>
<gene>
    <name evidence="9" type="ORF">ID09_10130</name>
</gene>
<dbReference type="PROSITE" id="PS00870">
    <property type="entry name" value="CLPAB_1"/>
    <property type="match status" value="1"/>
</dbReference>
<evidence type="ECO:0000256" key="6">
    <source>
        <dbReference type="RuleBase" id="RU004432"/>
    </source>
</evidence>
<keyword evidence="2 6" id="KW-0547">Nucleotide-binding</keyword>
<dbReference type="FunFam" id="3.40.50.300:FF:000025">
    <property type="entry name" value="ATP-dependent Clp protease subunit"/>
    <property type="match status" value="1"/>
</dbReference>
<protein>
    <submittedName>
        <fullName evidence="9">Clp protease ClpX</fullName>
    </submittedName>
</protein>
<dbReference type="InterPro" id="IPR018368">
    <property type="entry name" value="ClpA/B_CS1"/>
</dbReference>
<keyword evidence="1" id="KW-0677">Repeat</keyword>
<dbReference type="GO" id="GO:0008233">
    <property type="term" value="F:peptidase activity"/>
    <property type="evidence" value="ECO:0007669"/>
    <property type="project" value="UniProtKB-KW"/>
</dbReference>
<dbReference type="SUPFAM" id="SSF81923">
    <property type="entry name" value="Double Clp-N motif"/>
    <property type="match status" value="1"/>
</dbReference>
<dbReference type="AlphaFoldDB" id="A0A075SJA7"/>
<evidence type="ECO:0000256" key="3">
    <source>
        <dbReference type="ARBA" id="ARBA00022840"/>
    </source>
</evidence>
<dbReference type="InterPro" id="IPR036628">
    <property type="entry name" value="Clp_N_dom_sf"/>
</dbReference>
<dbReference type="PROSITE" id="PS00871">
    <property type="entry name" value="CLPAB_2"/>
    <property type="match status" value="1"/>
</dbReference>
<dbReference type="InterPro" id="IPR004176">
    <property type="entry name" value="Clp_R_N"/>
</dbReference>
<proteinExistence type="inferred from homology"/>
<dbReference type="GO" id="GO:0005737">
    <property type="term" value="C:cytoplasm"/>
    <property type="evidence" value="ECO:0007669"/>
    <property type="project" value="TreeGrafter"/>
</dbReference>
<evidence type="ECO:0000256" key="4">
    <source>
        <dbReference type="ARBA" id="ARBA00023186"/>
    </source>
</evidence>
<evidence type="ECO:0000313" key="10">
    <source>
        <dbReference type="Proteomes" id="UP000028185"/>
    </source>
</evidence>
<dbReference type="InterPro" id="IPR001270">
    <property type="entry name" value="ClpA/B"/>
</dbReference>
<dbReference type="Proteomes" id="UP000028185">
    <property type="component" value="Chromosome"/>
</dbReference>
<dbReference type="Pfam" id="PF07724">
    <property type="entry name" value="AAA_2"/>
    <property type="match status" value="1"/>
</dbReference>
<dbReference type="InterPro" id="IPR050130">
    <property type="entry name" value="ClpA_ClpB"/>
</dbReference>
<name>A0A075SJA7_STRSU</name>
<dbReference type="RefSeq" id="WP_002937803.1">
    <property type="nucleotide sequence ID" value="NZ_ALLE01000008.1"/>
</dbReference>
<dbReference type="CDD" id="cd00009">
    <property type="entry name" value="AAA"/>
    <property type="match status" value="1"/>
</dbReference>
<dbReference type="InterPro" id="IPR003959">
    <property type="entry name" value="ATPase_AAA_core"/>
</dbReference>
<feature type="domain" description="AAA+ ATPase" evidence="7">
    <location>
        <begin position="228"/>
        <end position="374"/>
    </location>
</feature>
<dbReference type="PATRIC" id="fig|1214179.4.peg.2015"/>
<dbReference type="PRINTS" id="PR00300">
    <property type="entry name" value="CLPPROTEASEA"/>
</dbReference>
<dbReference type="InterPro" id="IPR019489">
    <property type="entry name" value="Clp_ATPase_C"/>
</dbReference>
<dbReference type="Gene3D" id="3.40.50.300">
    <property type="entry name" value="P-loop containing nucleotide triphosphate hydrolases"/>
    <property type="match status" value="2"/>
</dbReference>
<keyword evidence="9" id="KW-0645">Protease</keyword>
<accession>A0A075SJA7</accession>
<dbReference type="Pfam" id="PF00004">
    <property type="entry name" value="AAA"/>
    <property type="match status" value="1"/>
</dbReference>
<dbReference type="EMBL" id="CP008921">
    <property type="protein sequence ID" value="AIG44364.1"/>
    <property type="molecule type" value="Genomic_DNA"/>
</dbReference>
<dbReference type="Pfam" id="PF17871">
    <property type="entry name" value="AAA_lid_9"/>
    <property type="match status" value="1"/>
</dbReference>
<evidence type="ECO:0000259" key="7">
    <source>
        <dbReference type="SMART" id="SM00382"/>
    </source>
</evidence>
<keyword evidence="4 6" id="KW-0143">Chaperone</keyword>
<dbReference type="InterPro" id="IPR041546">
    <property type="entry name" value="ClpA/ClpB_AAA_lid"/>
</dbReference>
<dbReference type="GO" id="GO:0034605">
    <property type="term" value="P:cellular response to heat"/>
    <property type="evidence" value="ECO:0007669"/>
    <property type="project" value="TreeGrafter"/>
</dbReference>
<evidence type="ECO:0000256" key="1">
    <source>
        <dbReference type="ARBA" id="ARBA00022737"/>
    </source>
</evidence>
<evidence type="ECO:0000259" key="8">
    <source>
        <dbReference type="SMART" id="SM01086"/>
    </source>
</evidence>
<reference evidence="9 10" key="1">
    <citation type="journal article" date="2014" name="Genome Announc.">
        <title>Whole-Genome Sequence of Streptococcus suis Serotype 4 Reference Strain 6407.</title>
        <authorList>
            <person name="Wang K."/>
            <person name="Chen J."/>
            <person name="Yao H."/>
            <person name="Lu C."/>
        </authorList>
    </citation>
    <scope>NUCLEOTIDE SEQUENCE [LARGE SCALE GENOMIC DNA]</scope>
    <source>
        <strain evidence="9">6407</strain>
    </source>
</reference>
<dbReference type="SMART" id="SM01086">
    <property type="entry name" value="ClpB_D2-small"/>
    <property type="match status" value="1"/>
</dbReference>
<dbReference type="GO" id="GO:0016887">
    <property type="term" value="F:ATP hydrolysis activity"/>
    <property type="evidence" value="ECO:0007669"/>
    <property type="project" value="InterPro"/>
</dbReference>
<sequence length="817" mass="90369">MKISTGLQRVFEDAQLVAQRYACDYLETWHVLLSFVINHDTVAGAVLAEYPISISDYEHATFIVTDKVYREELDSFRILPSSKRLDETASFAKKIAEVVKAKELGTEHLFMAMLLDKRSTASQILDKVGFCFEDSDDKFRFLDLRKNVEARAGFTKEDLKAIRSVMKGGKAKPANMGQMMGMPPAPQSGGLEDYTRDLTALAREGKIEPVIGRDAEIARMIQILSRKTKNNPVLVGDAGVGKTALALGLAQRVAAGDVPVSLAKMRVLELDLMNVIAGTRFRGDFEERMNNIINDIEEDGQVILFIDELHTIMGSGSGIDSTLDAANILKPALARGTLRTVGATTQTEYQKHIEKDAALVRRFAKVTIEEPTVEDSIAILTGLKGTFEKYHRVRIGQAAVETAVTYAKRYLTSKNLPDSAIDLLDEASATVQNRVKGQAEETGLTSIDKALMDKKYKTVSKLLIKTKEDAEASQNYDLEVTEEDVLETLSRLSGIPVAKLSQSDTKKYLNLEAELHKRVIGQEEAISAVSRAIRRNQSGIRTGRRPIGSFMFLGPTGVGKTELAKALAEVLFDDESALIRFDMSEYMEKFAASRLNGAPPGYVGYEEGGELTEKVRNKPYSVLLFDEVEKAHPDIFNVLLQVLDDGVLTDSKGRKVDFSNTIIIMTSNLGATALRDDKTVGFGALDLSKDHKEVEKRIFEELKKAYRPEFINRIDEKVVFHSLTESDMQDVVKVMVKPLFAVTAEKGITLKLQPSALKLLAKQGYDPEMGARPLRRLLQTKLEDPLAEMLLRGDLATGSTLKVGVKGEELKFDVVKG</sequence>
<keyword evidence="9" id="KW-0378">Hydrolase</keyword>
<dbReference type="SMART" id="SM00382">
    <property type="entry name" value="AAA"/>
    <property type="match status" value="2"/>
</dbReference>
<comment type="function">
    <text evidence="5">Part of a stress-induced multi-chaperone system, it is involved in the recovery of the cell from heat-induced damage, in cooperation with DnaK, DnaJ and GrpE. Acts before DnaK, in the processing of protein aggregates. Protein binding stimulates the ATPase activity; ATP hydrolysis unfolds the denatured protein aggregates, which probably helps expose new hydrophobic binding sites on the surface of ClpB-bound aggregates, contributing to the solubilization and refolding of denatured protein aggregates by DnaK.</text>
</comment>
<dbReference type="Gene3D" id="1.10.1780.10">
    <property type="entry name" value="Clp, N-terminal domain"/>
    <property type="match status" value="1"/>
</dbReference>
<organism evidence="9 10">
    <name type="scientific">Streptococcus suis 6407</name>
    <dbReference type="NCBI Taxonomy" id="1214179"/>
    <lineage>
        <taxon>Bacteria</taxon>
        <taxon>Bacillati</taxon>
        <taxon>Bacillota</taxon>
        <taxon>Bacilli</taxon>
        <taxon>Lactobacillales</taxon>
        <taxon>Streptococcaceae</taxon>
        <taxon>Streptococcus</taxon>
    </lineage>
</organism>
<dbReference type="InterPro" id="IPR027417">
    <property type="entry name" value="P-loop_NTPase"/>
</dbReference>
<dbReference type="Pfam" id="PF02861">
    <property type="entry name" value="Clp_N"/>
    <property type="match status" value="1"/>
</dbReference>
<dbReference type="GO" id="GO:0006508">
    <property type="term" value="P:proteolysis"/>
    <property type="evidence" value="ECO:0007669"/>
    <property type="project" value="UniProtKB-KW"/>
</dbReference>
<dbReference type="Gene3D" id="1.10.8.60">
    <property type="match status" value="2"/>
</dbReference>
<comment type="similarity">
    <text evidence="6">Belongs to the ClpA/ClpB family.</text>
</comment>
<dbReference type="Pfam" id="PF10431">
    <property type="entry name" value="ClpB_D2-small"/>
    <property type="match status" value="1"/>
</dbReference>
<dbReference type="CDD" id="cd19499">
    <property type="entry name" value="RecA-like_ClpB_Hsp104-like"/>
    <property type="match status" value="1"/>
</dbReference>
<evidence type="ECO:0000313" key="9">
    <source>
        <dbReference type="EMBL" id="AIG44364.1"/>
    </source>
</evidence>
<evidence type="ECO:0000256" key="2">
    <source>
        <dbReference type="ARBA" id="ARBA00022741"/>
    </source>
</evidence>
<dbReference type="InterPro" id="IPR003593">
    <property type="entry name" value="AAA+_ATPase"/>
</dbReference>
<dbReference type="SUPFAM" id="SSF52540">
    <property type="entry name" value="P-loop containing nucleoside triphosphate hydrolases"/>
    <property type="match status" value="2"/>
</dbReference>
<dbReference type="GO" id="GO:0005524">
    <property type="term" value="F:ATP binding"/>
    <property type="evidence" value="ECO:0007669"/>
    <property type="project" value="UniProtKB-KW"/>
</dbReference>
<dbReference type="HOGENOM" id="CLU_005070_4_1_9"/>
<dbReference type="PANTHER" id="PTHR11638:SF18">
    <property type="entry name" value="HEAT SHOCK PROTEIN 104"/>
    <property type="match status" value="1"/>
</dbReference>
<feature type="domain" description="Clp ATPase C-terminal" evidence="8">
    <location>
        <begin position="723"/>
        <end position="812"/>
    </location>
</feature>
<dbReference type="PANTHER" id="PTHR11638">
    <property type="entry name" value="ATP-DEPENDENT CLP PROTEASE"/>
    <property type="match status" value="1"/>
</dbReference>
<dbReference type="InterPro" id="IPR028299">
    <property type="entry name" value="ClpA/B_CS2"/>
</dbReference>